<dbReference type="EMBL" id="JACSPU010000001">
    <property type="protein sequence ID" value="MBD8014144.1"/>
    <property type="molecule type" value="Genomic_DNA"/>
</dbReference>
<evidence type="ECO:0000313" key="2">
    <source>
        <dbReference type="Proteomes" id="UP000658980"/>
    </source>
</evidence>
<name>A0ABR8WAW6_9BACL</name>
<accession>A0ABR8WAW6</accession>
<protein>
    <submittedName>
        <fullName evidence="1">Uncharacterized protein</fullName>
    </submittedName>
</protein>
<evidence type="ECO:0000313" key="1">
    <source>
        <dbReference type="EMBL" id="MBD8014144.1"/>
    </source>
</evidence>
<comment type="caution">
    <text evidence="1">The sequence shown here is derived from an EMBL/GenBank/DDBJ whole genome shotgun (WGS) entry which is preliminary data.</text>
</comment>
<gene>
    <name evidence="1" type="ORF">H9630_04860</name>
</gene>
<dbReference type="Proteomes" id="UP000658980">
    <property type="component" value="Unassembled WGS sequence"/>
</dbReference>
<dbReference type="RefSeq" id="WP_191714332.1">
    <property type="nucleotide sequence ID" value="NZ_JACSPU010000001.1"/>
</dbReference>
<organism evidence="1 2">
    <name type="scientific">Planococcus wigleyi</name>
    <dbReference type="NCBI Taxonomy" id="2762216"/>
    <lineage>
        <taxon>Bacteria</taxon>
        <taxon>Bacillati</taxon>
        <taxon>Bacillota</taxon>
        <taxon>Bacilli</taxon>
        <taxon>Bacillales</taxon>
        <taxon>Caryophanaceae</taxon>
        <taxon>Planococcus</taxon>
    </lineage>
</organism>
<keyword evidence="2" id="KW-1185">Reference proteome</keyword>
<sequence length="104" mass="12739">MENSVYSMEILYSGKYESWEFEDRHKRDEFYRKVVKQFDGQKVKGQEEDVEDTQIVQLSSNNVEIKEDGKYDQDTSYEWFEYDIFSQMLDFINKEYDKLDKLKK</sequence>
<reference evidence="1 2" key="1">
    <citation type="submission" date="2020-08" db="EMBL/GenBank/DDBJ databases">
        <title>A Genomic Blueprint of the Chicken Gut Microbiome.</title>
        <authorList>
            <person name="Gilroy R."/>
            <person name="Ravi A."/>
            <person name="Getino M."/>
            <person name="Pursley I."/>
            <person name="Horton D.L."/>
            <person name="Alikhan N.-F."/>
            <person name="Baker D."/>
            <person name="Gharbi K."/>
            <person name="Hall N."/>
            <person name="Watson M."/>
            <person name="Adriaenssens E.M."/>
            <person name="Foster-Nyarko E."/>
            <person name="Jarju S."/>
            <person name="Secka A."/>
            <person name="Antonio M."/>
            <person name="Oren A."/>
            <person name="Chaudhuri R."/>
            <person name="La Ragione R.M."/>
            <person name="Hildebrand F."/>
            <person name="Pallen M.J."/>
        </authorList>
    </citation>
    <scope>NUCLEOTIDE SEQUENCE [LARGE SCALE GENOMIC DNA]</scope>
    <source>
        <strain evidence="1 2">Sa1BUA13</strain>
    </source>
</reference>
<proteinExistence type="predicted"/>